<gene>
    <name evidence="2" type="ORF">ACZ87_03276</name>
    <name evidence="1" type="ORF">ACZ87_03361</name>
</gene>
<organism evidence="2 3">
    <name type="scientific">Candidatus Erwinia dacicola</name>
    <dbReference type="NCBI Taxonomy" id="252393"/>
    <lineage>
        <taxon>Bacteria</taxon>
        <taxon>Pseudomonadati</taxon>
        <taxon>Pseudomonadota</taxon>
        <taxon>Gammaproteobacteria</taxon>
        <taxon>Enterobacterales</taxon>
        <taxon>Erwiniaceae</taxon>
        <taxon>Erwinia</taxon>
    </lineage>
</organism>
<sequence>MPQLARAKRVYAVSLLAGRCTARVSVSELRA</sequence>
<dbReference type="EMBL" id="LJAM02000526">
    <property type="protein sequence ID" value="RAP69929.1"/>
    <property type="molecule type" value="Genomic_DNA"/>
</dbReference>
<comment type="caution">
    <text evidence="2">The sequence shown here is derived from an EMBL/GenBank/DDBJ whole genome shotgun (WGS) entry which is preliminary data.</text>
</comment>
<reference evidence="2 3" key="1">
    <citation type="submission" date="2018-04" db="EMBL/GenBank/DDBJ databases">
        <title>Genomes of the Obligate Erwinia dacicola and Facultative Enterobacter sp. OLF Endosymbionts of the Olive Fruit fly, Bactrocera oleae.</title>
        <authorList>
            <person name="Estes A.M."/>
            <person name="Hearn D.J."/>
            <person name="Agarwal S."/>
            <person name="Pierson E.A."/>
            <person name="Dunning-Hotopp J.C."/>
        </authorList>
    </citation>
    <scope>NUCLEOTIDE SEQUENCE [LARGE SCALE GENOMIC DNA]</scope>
    <source>
        <strain evidence="2 3">Oroville</strain>
    </source>
</reference>
<keyword evidence="3" id="KW-1185">Reference proteome</keyword>
<dbReference type="AlphaFoldDB" id="A0A328THD3"/>
<protein>
    <submittedName>
        <fullName evidence="2">Uncharacterized protein</fullName>
    </submittedName>
</protein>
<evidence type="ECO:0000313" key="2">
    <source>
        <dbReference type="EMBL" id="RAP69929.1"/>
    </source>
</evidence>
<evidence type="ECO:0000313" key="1">
    <source>
        <dbReference type="EMBL" id="RAP69844.1"/>
    </source>
</evidence>
<name>A0A328THD3_9GAMM</name>
<evidence type="ECO:0000313" key="3">
    <source>
        <dbReference type="Proteomes" id="UP000244334"/>
    </source>
</evidence>
<accession>A0A328THD3</accession>
<proteinExistence type="predicted"/>
<dbReference type="Proteomes" id="UP000244334">
    <property type="component" value="Unassembled WGS sequence"/>
</dbReference>
<dbReference type="EMBL" id="LJAM02000560">
    <property type="protein sequence ID" value="RAP69844.1"/>
    <property type="molecule type" value="Genomic_DNA"/>
</dbReference>
<feature type="non-terminal residue" evidence="2">
    <location>
        <position position="31"/>
    </location>
</feature>